<dbReference type="Proteomes" id="UP001152759">
    <property type="component" value="Chromosome 2"/>
</dbReference>
<feature type="coiled-coil region" evidence="4">
    <location>
        <begin position="351"/>
        <end position="434"/>
    </location>
</feature>
<proteinExistence type="predicted"/>
<dbReference type="GO" id="GO:0003723">
    <property type="term" value="F:RNA binding"/>
    <property type="evidence" value="ECO:0007669"/>
    <property type="project" value="UniProtKB-UniRule"/>
</dbReference>
<evidence type="ECO:0000259" key="6">
    <source>
        <dbReference type="PROSITE" id="PS50102"/>
    </source>
</evidence>
<dbReference type="PANTHER" id="PTHR23189">
    <property type="entry name" value="RNA RECOGNITION MOTIF-CONTAINING"/>
    <property type="match status" value="1"/>
</dbReference>
<dbReference type="KEGG" id="btab:109033649"/>
<dbReference type="InterPro" id="IPR012677">
    <property type="entry name" value="Nucleotide-bd_a/b_plait_sf"/>
</dbReference>
<protein>
    <recommendedName>
        <fullName evidence="6">RRM domain-containing protein</fullName>
    </recommendedName>
</protein>
<reference evidence="7" key="1">
    <citation type="submission" date="2021-12" db="EMBL/GenBank/DDBJ databases">
        <authorList>
            <person name="King R."/>
        </authorList>
    </citation>
    <scope>NUCLEOTIDE SEQUENCE</scope>
</reference>
<dbReference type="SUPFAM" id="SSF54928">
    <property type="entry name" value="RNA-binding domain, RBD"/>
    <property type="match status" value="1"/>
</dbReference>
<feature type="domain" description="RRM" evidence="6">
    <location>
        <begin position="150"/>
        <end position="222"/>
    </location>
</feature>
<feature type="region of interest" description="Disordered" evidence="5">
    <location>
        <begin position="1"/>
        <end position="116"/>
    </location>
</feature>
<accession>A0A9P0A520</accession>
<evidence type="ECO:0000256" key="3">
    <source>
        <dbReference type="PROSITE-ProRule" id="PRU00176"/>
    </source>
</evidence>
<dbReference type="CDD" id="cd12333">
    <property type="entry name" value="RRM2_p54nrb_like"/>
    <property type="match status" value="1"/>
</dbReference>
<keyword evidence="8" id="KW-1185">Reference proteome</keyword>
<sequence>MAGVKVETAPAQNGLKEGGTPGHNRPNRPNKFSPGGNQGQNRFNQQRKKDDQGHVQGQGRPQNAGQGRPQNAGQGRLQNAGQGRPPNAGQGRAQNSGPGGPNKGPRGKGGPYGENRFENDRFMEKLLSLSGPTVELPPQPEKEKKFMGNCRLYIGNVGPDFTDNDLIELFKPYGETAEPFYSKEKNFGFIRLDYRANAEKAKRELDGKMRKNRPMKVRFAPLGASIRVKNLSDQVSNELLELAFSVFGDIERAVVITDERGVSTNEGIIDFARKPGAMAALKRCQEGCFFLTSSLRPVLVEPFEVLDDVDGLPDKNLNRKSPNFYKAREVGPRFAKVGSFEFEYGSRWKQLHELQKEKIETLKREMKIEEEKLEAQMELAKYEHETEMLREQLRQRELDRDRQKLEWEMKERQVEEMRRQDEELTRRREEEMSLRMHHQEDELRRRQEENTLFMQAQQLNNILDQQEPAGRSLKGFDAPPDPIRDFDGFPGAAPVQESKPFMEAFEARGAGARFDPGHPNRNEPPRGGRNDGRPSNWAPANRRPPVADDYPNKRRRY</sequence>
<feature type="compositionally biased region" description="Basic and acidic residues" evidence="5">
    <location>
        <begin position="515"/>
        <end position="532"/>
    </location>
</feature>
<dbReference type="EMBL" id="OU963863">
    <property type="protein sequence ID" value="CAH0384191.1"/>
    <property type="molecule type" value="Genomic_DNA"/>
</dbReference>
<dbReference type="Pfam" id="PF08075">
    <property type="entry name" value="NOPS"/>
    <property type="match status" value="1"/>
</dbReference>
<evidence type="ECO:0000313" key="7">
    <source>
        <dbReference type="EMBL" id="CAH0384191.1"/>
    </source>
</evidence>
<organism evidence="7 8">
    <name type="scientific">Bemisia tabaci</name>
    <name type="common">Sweetpotato whitefly</name>
    <name type="synonym">Aleurodes tabaci</name>
    <dbReference type="NCBI Taxonomy" id="7038"/>
    <lineage>
        <taxon>Eukaryota</taxon>
        <taxon>Metazoa</taxon>
        <taxon>Ecdysozoa</taxon>
        <taxon>Arthropoda</taxon>
        <taxon>Hexapoda</taxon>
        <taxon>Insecta</taxon>
        <taxon>Pterygota</taxon>
        <taxon>Neoptera</taxon>
        <taxon>Paraneoptera</taxon>
        <taxon>Hemiptera</taxon>
        <taxon>Sternorrhyncha</taxon>
        <taxon>Aleyrodoidea</taxon>
        <taxon>Aleyrodidae</taxon>
        <taxon>Aleyrodinae</taxon>
        <taxon>Bemisia</taxon>
    </lineage>
</organism>
<feature type="compositionally biased region" description="Polar residues" evidence="5">
    <location>
        <begin position="59"/>
        <end position="81"/>
    </location>
</feature>
<dbReference type="Gene3D" id="3.30.70.330">
    <property type="match status" value="2"/>
</dbReference>
<keyword evidence="1" id="KW-0677">Repeat</keyword>
<feature type="domain" description="RRM" evidence="6">
    <location>
        <begin position="224"/>
        <end position="305"/>
    </location>
</feature>
<evidence type="ECO:0000256" key="4">
    <source>
        <dbReference type="SAM" id="Coils"/>
    </source>
</evidence>
<dbReference type="OrthoDB" id="10067824at2759"/>
<dbReference type="PROSITE" id="PS50102">
    <property type="entry name" value="RRM"/>
    <property type="match status" value="2"/>
</dbReference>
<evidence type="ECO:0000256" key="2">
    <source>
        <dbReference type="ARBA" id="ARBA00022884"/>
    </source>
</evidence>
<feature type="region of interest" description="Disordered" evidence="5">
    <location>
        <begin position="470"/>
        <end position="557"/>
    </location>
</feature>
<gene>
    <name evidence="7" type="ORF">BEMITA_LOCUS3558</name>
</gene>
<dbReference type="SMART" id="SM00360">
    <property type="entry name" value="RRM"/>
    <property type="match status" value="2"/>
</dbReference>
<dbReference type="CDD" id="cd12945">
    <property type="entry name" value="NOPS_NONA_like"/>
    <property type="match status" value="1"/>
</dbReference>
<dbReference type="InterPro" id="IPR035979">
    <property type="entry name" value="RBD_domain_sf"/>
</dbReference>
<name>A0A9P0A520_BEMTA</name>
<dbReference type="InterPro" id="IPR012975">
    <property type="entry name" value="NOPS"/>
</dbReference>
<dbReference type="Gene3D" id="6.10.250.1170">
    <property type="match status" value="1"/>
</dbReference>
<evidence type="ECO:0000256" key="5">
    <source>
        <dbReference type="SAM" id="MobiDB-lite"/>
    </source>
</evidence>
<keyword evidence="4" id="KW-0175">Coiled coil</keyword>
<evidence type="ECO:0000256" key="1">
    <source>
        <dbReference type="ARBA" id="ARBA00022737"/>
    </source>
</evidence>
<dbReference type="InterPro" id="IPR000504">
    <property type="entry name" value="RRM_dom"/>
</dbReference>
<dbReference type="FunFam" id="3.30.70.330:FF:000043">
    <property type="entry name" value="paraspeckle component 1 isoform X1"/>
    <property type="match status" value="1"/>
</dbReference>
<keyword evidence="2 3" id="KW-0694">RNA-binding</keyword>
<dbReference type="AlphaFoldDB" id="A0A9P0A520"/>
<evidence type="ECO:0000313" key="8">
    <source>
        <dbReference type="Proteomes" id="UP001152759"/>
    </source>
</evidence>
<feature type="compositionally biased region" description="Gly residues" evidence="5">
    <location>
        <begin position="97"/>
        <end position="112"/>
    </location>
</feature>
<dbReference type="Pfam" id="PF00076">
    <property type="entry name" value="RRM_1"/>
    <property type="match status" value="2"/>
</dbReference>